<dbReference type="SMART" id="SM00642">
    <property type="entry name" value="Aamy"/>
    <property type="match status" value="1"/>
</dbReference>
<evidence type="ECO:0000256" key="6">
    <source>
        <dbReference type="ARBA" id="ARBA00024062"/>
    </source>
</evidence>
<evidence type="ECO:0000256" key="3">
    <source>
        <dbReference type="ARBA" id="ARBA00022801"/>
    </source>
</evidence>
<protein>
    <recommendedName>
        <fullName evidence="6">pullulanase</fullName>
        <ecNumber evidence="6">3.2.1.41</ecNumber>
    </recommendedName>
    <alternativeName>
        <fullName evidence="7">Alpha-dextrin endo-1,6-alpha-glucosidase</fullName>
    </alternativeName>
    <alternativeName>
        <fullName evidence="8">Pullulan 6-glucanohydrolase</fullName>
    </alternativeName>
</protein>
<evidence type="ECO:0000256" key="8">
    <source>
        <dbReference type="ARBA" id="ARBA00031076"/>
    </source>
</evidence>
<dbReference type="SUPFAM" id="SSF81296">
    <property type="entry name" value="E set domains"/>
    <property type="match status" value="1"/>
</dbReference>
<dbReference type="InterPro" id="IPR017853">
    <property type="entry name" value="GH"/>
</dbReference>
<keyword evidence="4" id="KW-0326">Glycosidase</keyword>
<dbReference type="Pfam" id="PF02922">
    <property type="entry name" value="CBM_48"/>
    <property type="match status" value="1"/>
</dbReference>
<dbReference type="InterPro" id="IPR004193">
    <property type="entry name" value="Glyco_hydro_13_N"/>
</dbReference>
<dbReference type="Gene3D" id="2.60.40.10">
    <property type="entry name" value="Immunoglobulins"/>
    <property type="match status" value="1"/>
</dbReference>
<comment type="similarity">
    <text evidence="1">Belongs to the glycosyl hydrolase 13 family.</text>
</comment>
<dbReference type="Pfam" id="PF03714">
    <property type="entry name" value="PUD"/>
    <property type="match status" value="1"/>
</dbReference>
<feature type="domain" description="Glycosyl hydrolase family 13 catalytic" evidence="9">
    <location>
        <begin position="275"/>
        <end position="626"/>
    </location>
</feature>
<sequence length="754" mass="84028">MGTHVSIHYDNSAGFSDPYLWVWYTGSAVTDDLKATGTDGFGSVFEVDLKRSDFSFKFKDGPGTSGAWEGPGLDRRFRPLKGSPDALVMTEIWCRADKAFVYPTLPAAAQVDTAANFLRILTPADGVYLPDTGALSGLGATPLKGGGVLFGLYHPNAGRVFVFGSFNSWQRPGHDTTQPGKFRELKLYRGYFGIPNTWLLVVPEAKPGDEYKFCVQGGVASDDKGRFQQYFTDPYARELGPDYGLNNSKVVDPGAFAWTDQHWQTPDRSKLILYEMSVYGFTEGDKGIVNPGKFAGITERIDAGYFNDLGVTALALMPLSEYPGPQGSTVLGYSTSLFCAVERDFGSCDDLRHLVDSAHGKGLAVILDQVFNHTSNDFNPLYKMILEHPGEEFNPEEGGLYFSGKTRWGNRVATEKEDVQNLLIDACKLMLVEYHVDGFRFDATHTDWMDHGFVLRLARELSAFRPSVILIAENLPNQQDLNRSGYDGFSQWSDPFHDKMKALLREAVFDNSNFYNADKLADIFYFSKSLYAAHTNNAVNYVESHDESSVSYEVKTNPVLDQPATKERKARLGLFCTMVALGTPMLYMGGEFNVERDRNIVSFDWPDQGPGSNGFYRWASRLIRLRRRYPALQVSGYSPADTGQFAWILGPWMDQRHGGGNLVLGWRLWPTQFAHDAMVVLLNFENRTVNVDLELGARGTWLKLADADNANDIAPEGNNSVNDAAALKSSDGRFGGFDLPSSSCFIYKWERGEW</sequence>
<dbReference type="SUPFAM" id="SSF51445">
    <property type="entry name" value="(Trans)glycosidases"/>
    <property type="match status" value="1"/>
</dbReference>
<comment type="catalytic activity">
    <reaction evidence="5">
        <text>Hydrolysis of (1-&gt;6)-alpha-D-glucosidic linkages in pullulan, amylopectin and glycogen, and in the alpha- and beta-limit dextrins of amylopectin and glycogen.</text>
        <dbReference type="EC" id="3.2.1.41"/>
    </reaction>
</comment>
<dbReference type="GO" id="GO:0030246">
    <property type="term" value="F:carbohydrate binding"/>
    <property type="evidence" value="ECO:0007669"/>
    <property type="project" value="InterPro"/>
</dbReference>
<keyword evidence="3" id="KW-0378">Hydrolase</keyword>
<evidence type="ECO:0000256" key="5">
    <source>
        <dbReference type="ARBA" id="ARBA00023965"/>
    </source>
</evidence>
<accession>A0A6S6LZU5</accession>
<evidence type="ECO:0000313" key="10">
    <source>
        <dbReference type="EMBL" id="BCG47612.1"/>
    </source>
</evidence>
<evidence type="ECO:0000313" key="11">
    <source>
        <dbReference type="Proteomes" id="UP000515472"/>
    </source>
</evidence>
<evidence type="ECO:0000256" key="2">
    <source>
        <dbReference type="ARBA" id="ARBA00022729"/>
    </source>
</evidence>
<keyword evidence="11" id="KW-1185">Reference proteome</keyword>
<gene>
    <name evidence="10" type="ORF">GEOBRER4_n2449</name>
</gene>
<dbReference type="EC" id="3.2.1.41" evidence="6"/>
<dbReference type="EMBL" id="AP023213">
    <property type="protein sequence ID" value="BCG47612.1"/>
    <property type="molecule type" value="Genomic_DNA"/>
</dbReference>
<organism evidence="10 11">
    <name type="scientific">Citrifermentans bremense</name>
    <dbReference type="NCBI Taxonomy" id="60035"/>
    <lineage>
        <taxon>Bacteria</taxon>
        <taxon>Pseudomonadati</taxon>
        <taxon>Thermodesulfobacteriota</taxon>
        <taxon>Desulfuromonadia</taxon>
        <taxon>Geobacterales</taxon>
        <taxon>Geobacteraceae</taxon>
        <taxon>Citrifermentans</taxon>
    </lineage>
</organism>
<evidence type="ECO:0000259" key="9">
    <source>
        <dbReference type="SMART" id="SM00642"/>
    </source>
</evidence>
<proteinExistence type="inferred from homology"/>
<dbReference type="KEGG" id="gbn:GEOBRER4_23620"/>
<dbReference type="Pfam" id="PF00128">
    <property type="entry name" value="Alpha-amylase"/>
    <property type="match status" value="1"/>
</dbReference>
<dbReference type="Proteomes" id="UP000515472">
    <property type="component" value="Chromosome"/>
</dbReference>
<dbReference type="AlphaFoldDB" id="A0A6S6LZU5"/>
<dbReference type="InterPro" id="IPR013783">
    <property type="entry name" value="Ig-like_fold"/>
</dbReference>
<dbReference type="InterPro" id="IPR013784">
    <property type="entry name" value="Carb-bd-like_fold"/>
</dbReference>
<dbReference type="Gene3D" id="3.20.20.80">
    <property type="entry name" value="Glycosidases"/>
    <property type="match status" value="1"/>
</dbReference>
<evidence type="ECO:0000256" key="7">
    <source>
        <dbReference type="ARBA" id="ARBA00029618"/>
    </source>
</evidence>
<evidence type="ECO:0000256" key="4">
    <source>
        <dbReference type="ARBA" id="ARBA00023295"/>
    </source>
</evidence>
<dbReference type="InterPro" id="IPR006047">
    <property type="entry name" value="GH13_cat_dom"/>
</dbReference>
<dbReference type="GO" id="GO:0051060">
    <property type="term" value="F:pullulanase activity"/>
    <property type="evidence" value="ECO:0007669"/>
    <property type="project" value="UniProtKB-EC"/>
</dbReference>
<keyword evidence="2" id="KW-0732">Signal</keyword>
<reference evidence="10 11" key="1">
    <citation type="submission" date="2020-06" db="EMBL/GenBank/DDBJ databases">
        <title>Interaction of electrochemicaly active bacteria, Geobacter bremensis R4 on different carbon anode.</title>
        <authorList>
            <person name="Meng L."/>
            <person name="Yoshida N."/>
        </authorList>
    </citation>
    <scope>NUCLEOTIDE SEQUENCE [LARGE SCALE GENOMIC DNA]</scope>
    <source>
        <strain evidence="10 11">R4</strain>
    </source>
</reference>
<dbReference type="RefSeq" id="WP_185242480.1">
    <property type="nucleotide sequence ID" value="NZ_AP023213.1"/>
</dbReference>
<dbReference type="SUPFAM" id="SSF49452">
    <property type="entry name" value="Starch-binding domain-like"/>
    <property type="match status" value="1"/>
</dbReference>
<name>A0A6S6LZU5_9BACT</name>
<dbReference type="InterPro" id="IPR014756">
    <property type="entry name" value="Ig_E-set"/>
</dbReference>
<dbReference type="InterPro" id="IPR005323">
    <property type="entry name" value="CBM41_pullulanase"/>
</dbReference>
<evidence type="ECO:0000256" key="1">
    <source>
        <dbReference type="ARBA" id="ARBA00008061"/>
    </source>
</evidence>
<dbReference type="Gene3D" id="2.60.40.1110">
    <property type="match status" value="1"/>
</dbReference>
<dbReference type="GO" id="GO:0005975">
    <property type="term" value="P:carbohydrate metabolic process"/>
    <property type="evidence" value="ECO:0007669"/>
    <property type="project" value="InterPro"/>
</dbReference>
<dbReference type="PANTHER" id="PTHR43002">
    <property type="entry name" value="GLYCOGEN DEBRANCHING ENZYME"/>
    <property type="match status" value="1"/>
</dbReference>